<reference evidence="2" key="2">
    <citation type="journal article" date="2024" name="Plant">
        <title>Genomic evolution and insights into agronomic trait innovations of Sesamum species.</title>
        <authorList>
            <person name="Miao H."/>
            <person name="Wang L."/>
            <person name="Qu L."/>
            <person name="Liu H."/>
            <person name="Sun Y."/>
            <person name="Le M."/>
            <person name="Wang Q."/>
            <person name="Wei S."/>
            <person name="Zheng Y."/>
            <person name="Lin W."/>
            <person name="Duan Y."/>
            <person name="Cao H."/>
            <person name="Xiong S."/>
            <person name="Wang X."/>
            <person name="Wei L."/>
            <person name="Li C."/>
            <person name="Ma Q."/>
            <person name="Ju M."/>
            <person name="Zhao R."/>
            <person name="Li G."/>
            <person name="Mu C."/>
            <person name="Tian Q."/>
            <person name="Mei H."/>
            <person name="Zhang T."/>
            <person name="Gao T."/>
            <person name="Zhang H."/>
        </authorList>
    </citation>
    <scope>NUCLEOTIDE SEQUENCE</scope>
    <source>
        <strain evidence="2">G02</strain>
    </source>
</reference>
<evidence type="ECO:0000313" key="2">
    <source>
        <dbReference type="EMBL" id="KAL0301670.1"/>
    </source>
</evidence>
<dbReference type="Pfam" id="PF13966">
    <property type="entry name" value="zf-RVT"/>
    <property type="match status" value="1"/>
</dbReference>
<gene>
    <name evidence="2" type="ORF">Sradi_6443800</name>
</gene>
<dbReference type="AlphaFoldDB" id="A0AAW2K401"/>
<name>A0AAW2K401_SESRA</name>
<dbReference type="InterPro" id="IPR026960">
    <property type="entry name" value="RVT-Znf"/>
</dbReference>
<protein>
    <recommendedName>
        <fullName evidence="1">Reverse transcriptase zinc-binding domain-containing protein</fullName>
    </recommendedName>
</protein>
<accession>A0AAW2K401</accession>
<reference evidence="2" key="1">
    <citation type="submission" date="2020-06" db="EMBL/GenBank/DDBJ databases">
        <authorList>
            <person name="Li T."/>
            <person name="Hu X."/>
            <person name="Zhang T."/>
            <person name="Song X."/>
            <person name="Zhang H."/>
            <person name="Dai N."/>
            <person name="Sheng W."/>
            <person name="Hou X."/>
            <person name="Wei L."/>
        </authorList>
    </citation>
    <scope>NUCLEOTIDE SEQUENCE</scope>
    <source>
        <strain evidence="2">G02</strain>
        <tissue evidence="2">Leaf</tissue>
    </source>
</reference>
<comment type="caution">
    <text evidence="2">The sequence shown here is derived from an EMBL/GenBank/DDBJ whole genome shotgun (WGS) entry which is preliminary data.</text>
</comment>
<proteinExistence type="predicted"/>
<feature type="domain" description="Reverse transcriptase zinc-binding" evidence="1">
    <location>
        <begin position="110"/>
        <end position="155"/>
    </location>
</feature>
<organism evidence="2">
    <name type="scientific">Sesamum radiatum</name>
    <name type="common">Black benniseed</name>
    <dbReference type="NCBI Taxonomy" id="300843"/>
    <lineage>
        <taxon>Eukaryota</taxon>
        <taxon>Viridiplantae</taxon>
        <taxon>Streptophyta</taxon>
        <taxon>Embryophyta</taxon>
        <taxon>Tracheophyta</taxon>
        <taxon>Spermatophyta</taxon>
        <taxon>Magnoliopsida</taxon>
        <taxon>eudicotyledons</taxon>
        <taxon>Gunneridae</taxon>
        <taxon>Pentapetalae</taxon>
        <taxon>asterids</taxon>
        <taxon>lamiids</taxon>
        <taxon>Lamiales</taxon>
        <taxon>Pedaliaceae</taxon>
        <taxon>Sesamum</taxon>
    </lineage>
</organism>
<dbReference type="EMBL" id="JACGWJ010000030">
    <property type="protein sequence ID" value="KAL0301670.1"/>
    <property type="molecule type" value="Genomic_DNA"/>
</dbReference>
<sequence>MLRKAEEEGAINGVRVCRGGPRVTHLLFTYDKLIFCDANRKALELIRGLLVKFESDSGLQVNYQKCAVVFSKNGPLHIQEELTGLLKIGSNPSFTWRSIQAARPLLMGGLRNALPTYRNLLARGIHIEGNCLYFDLEDDGLDHVLRHCSFARLVWAISQLHWMVVSQNDLSMEDWLRFVHKSLGPGNFECFLIVAHLLWGNQNNRIFEGRVLDTKSLIDQAFRSLHLMGF</sequence>
<evidence type="ECO:0000259" key="1">
    <source>
        <dbReference type="Pfam" id="PF13966"/>
    </source>
</evidence>